<evidence type="ECO:0000259" key="6">
    <source>
        <dbReference type="Pfam" id="PF04542"/>
    </source>
</evidence>
<dbReference type="SUPFAM" id="SSF88946">
    <property type="entry name" value="Sigma2 domain of RNA polymerase sigma factors"/>
    <property type="match status" value="1"/>
</dbReference>
<dbReference type="RefSeq" id="WP_244569608.1">
    <property type="nucleotide sequence ID" value="NZ_JACBYZ010000001.1"/>
</dbReference>
<evidence type="ECO:0000256" key="5">
    <source>
        <dbReference type="SAM" id="MobiDB-lite"/>
    </source>
</evidence>
<dbReference type="Pfam" id="PF08281">
    <property type="entry name" value="Sigma70_r4_2"/>
    <property type="match status" value="1"/>
</dbReference>
<comment type="caution">
    <text evidence="8">The sequence shown here is derived from an EMBL/GenBank/DDBJ whole genome shotgun (WGS) entry which is preliminary data.</text>
</comment>
<dbReference type="InterPro" id="IPR014284">
    <property type="entry name" value="RNA_pol_sigma-70_dom"/>
</dbReference>
<proteinExistence type="inferred from homology"/>
<dbReference type="InterPro" id="IPR013324">
    <property type="entry name" value="RNA_pol_sigma_r3/r4-like"/>
</dbReference>
<dbReference type="CDD" id="cd06171">
    <property type="entry name" value="Sigma70_r4"/>
    <property type="match status" value="1"/>
</dbReference>
<evidence type="ECO:0000256" key="4">
    <source>
        <dbReference type="ARBA" id="ARBA00023163"/>
    </source>
</evidence>
<evidence type="ECO:0000256" key="3">
    <source>
        <dbReference type="ARBA" id="ARBA00023082"/>
    </source>
</evidence>
<dbReference type="NCBIfam" id="TIGR02937">
    <property type="entry name" value="sigma70-ECF"/>
    <property type="match status" value="1"/>
</dbReference>
<keyword evidence="2" id="KW-0805">Transcription regulation</keyword>
<name>A0A261FAL7_9BIFI</name>
<dbReference type="InterPro" id="IPR036388">
    <property type="entry name" value="WH-like_DNA-bd_sf"/>
</dbReference>
<evidence type="ECO:0000259" key="7">
    <source>
        <dbReference type="Pfam" id="PF08281"/>
    </source>
</evidence>
<keyword evidence="9" id="KW-1185">Reference proteome</keyword>
<evidence type="ECO:0000256" key="1">
    <source>
        <dbReference type="ARBA" id="ARBA00010641"/>
    </source>
</evidence>
<dbReference type="InterPro" id="IPR007627">
    <property type="entry name" value="RNA_pol_sigma70_r2"/>
</dbReference>
<organism evidence="8 9">
    <name type="scientific">Aeriscardovia aeriphila</name>
    <dbReference type="NCBI Taxonomy" id="218139"/>
    <lineage>
        <taxon>Bacteria</taxon>
        <taxon>Bacillati</taxon>
        <taxon>Actinomycetota</taxon>
        <taxon>Actinomycetes</taxon>
        <taxon>Bifidobacteriales</taxon>
        <taxon>Bifidobacteriaceae</taxon>
        <taxon>Aeriscardovia</taxon>
    </lineage>
</organism>
<comment type="similarity">
    <text evidence="1">Belongs to the sigma-70 factor family. ECF subfamily.</text>
</comment>
<keyword evidence="3" id="KW-0731">Sigma factor</keyword>
<evidence type="ECO:0000313" key="8">
    <source>
        <dbReference type="EMBL" id="OZG56191.1"/>
    </source>
</evidence>
<dbReference type="InterPro" id="IPR039425">
    <property type="entry name" value="RNA_pol_sigma-70-like"/>
</dbReference>
<dbReference type="Gene3D" id="1.10.1740.10">
    <property type="match status" value="1"/>
</dbReference>
<dbReference type="GO" id="GO:0003677">
    <property type="term" value="F:DNA binding"/>
    <property type="evidence" value="ECO:0007669"/>
    <property type="project" value="InterPro"/>
</dbReference>
<dbReference type="GO" id="GO:0016987">
    <property type="term" value="F:sigma factor activity"/>
    <property type="evidence" value="ECO:0007669"/>
    <property type="project" value="UniProtKB-KW"/>
</dbReference>
<dbReference type="PANTHER" id="PTHR43133">
    <property type="entry name" value="RNA POLYMERASE ECF-TYPE SIGMA FACTO"/>
    <property type="match status" value="1"/>
</dbReference>
<sequence>MSTNSEKREAFSKIAVPVLDSLYRQALKYTGNPDDAEDLVQDAFERGYKAFDSFTPGTNISAWLSTILRNTYFNLYAKNKRRPQRANEETGEFNDWDLYEAADHTGEGMKSAEETYIDQLQPQEIITALKNLPPERRRVFVAAAIEGKSYKDIAADEGIKIGTVMSRLNRARTQLKKELAGYITSSGGQDGHSAYSTGRNSKNAHSVNKRDK</sequence>
<dbReference type="InterPro" id="IPR013249">
    <property type="entry name" value="RNA_pol_sigma70_r4_t2"/>
</dbReference>
<dbReference type="EMBL" id="MWWU01000002">
    <property type="protein sequence ID" value="OZG56191.1"/>
    <property type="molecule type" value="Genomic_DNA"/>
</dbReference>
<dbReference type="Gene3D" id="1.10.10.10">
    <property type="entry name" value="Winged helix-like DNA-binding domain superfamily/Winged helix DNA-binding domain"/>
    <property type="match status" value="1"/>
</dbReference>
<dbReference type="Pfam" id="PF04542">
    <property type="entry name" value="Sigma70_r2"/>
    <property type="match status" value="1"/>
</dbReference>
<gene>
    <name evidence="8" type="ORF">AEAE_0679</name>
</gene>
<feature type="compositionally biased region" description="Polar residues" evidence="5">
    <location>
        <begin position="194"/>
        <end position="206"/>
    </location>
</feature>
<accession>A0A261FAL7</accession>
<evidence type="ECO:0000256" key="2">
    <source>
        <dbReference type="ARBA" id="ARBA00023015"/>
    </source>
</evidence>
<dbReference type="AlphaFoldDB" id="A0A261FAL7"/>
<feature type="domain" description="RNA polymerase sigma-70 region 2" evidence="6">
    <location>
        <begin position="20"/>
        <end position="82"/>
    </location>
</feature>
<dbReference type="GO" id="GO:0006352">
    <property type="term" value="P:DNA-templated transcription initiation"/>
    <property type="evidence" value="ECO:0007669"/>
    <property type="project" value="InterPro"/>
</dbReference>
<evidence type="ECO:0000313" key="9">
    <source>
        <dbReference type="Proteomes" id="UP000228976"/>
    </source>
</evidence>
<dbReference type="PANTHER" id="PTHR43133:SF59">
    <property type="entry name" value="ECF RNA POLYMERASE SIGMA FACTOR SIGR"/>
    <property type="match status" value="1"/>
</dbReference>
<reference evidence="8 9" key="1">
    <citation type="journal article" date="2017" name="BMC Genomics">
        <title>Comparative genomic and phylogenomic analyses of the Bifidobacteriaceae family.</title>
        <authorList>
            <person name="Lugli G.A."/>
            <person name="Milani C."/>
            <person name="Turroni F."/>
            <person name="Duranti S."/>
            <person name="Mancabelli L."/>
            <person name="Mangifesta M."/>
            <person name="Ferrario C."/>
            <person name="Modesto M."/>
            <person name="Mattarelli P."/>
            <person name="Jiri K."/>
            <person name="van Sinderen D."/>
            <person name="Ventura M."/>
        </authorList>
    </citation>
    <scope>NUCLEOTIDE SEQUENCE [LARGE SCALE GENOMIC DNA]</scope>
    <source>
        <strain evidence="8 9">LMG 21773</strain>
    </source>
</reference>
<dbReference type="SUPFAM" id="SSF88659">
    <property type="entry name" value="Sigma3 and sigma4 domains of RNA polymerase sigma factors"/>
    <property type="match status" value="1"/>
</dbReference>
<feature type="domain" description="RNA polymerase sigma factor 70 region 4 type 2" evidence="7">
    <location>
        <begin position="123"/>
        <end position="175"/>
    </location>
</feature>
<dbReference type="InterPro" id="IPR013325">
    <property type="entry name" value="RNA_pol_sigma_r2"/>
</dbReference>
<protein>
    <submittedName>
        <fullName evidence="8">RNA polymerase sigma factor RpoE</fullName>
    </submittedName>
</protein>
<feature type="region of interest" description="Disordered" evidence="5">
    <location>
        <begin position="183"/>
        <end position="212"/>
    </location>
</feature>
<dbReference type="Proteomes" id="UP000228976">
    <property type="component" value="Unassembled WGS sequence"/>
</dbReference>
<keyword evidence="4" id="KW-0804">Transcription</keyword>